<keyword evidence="3" id="KW-1185">Reference proteome</keyword>
<dbReference type="RefSeq" id="WP_025060814.1">
    <property type="nucleotide sequence ID" value="NZ_JAMC01000019.1"/>
</dbReference>
<evidence type="ECO:0000313" key="3">
    <source>
        <dbReference type="Proteomes" id="UP000027734"/>
    </source>
</evidence>
<keyword evidence="1" id="KW-0732">Signal</keyword>
<evidence type="ECO:0000256" key="1">
    <source>
        <dbReference type="SAM" id="SignalP"/>
    </source>
</evidence>
<evidence type="ECO:0000313" key="2">
    <source>
        <dbReference type="EMBL" id="KEJ87767.1"/>
    </source>
</evidence>
<dbReference type="AlphaFoldDB" id="A0A073IQT4"/>
<sequence length="106" mass="11576">MKILSILALFAIVGSPAIAGCSNYEDGSLPNTQAPQYRICYDDVCDETTLSYECSNIRGSQTGFAIGWSIDVVIAENGNQTTIIGWQGRAIEEAKHYRLSVEKIVD</sequence>
<evidence type="ECO:0008006" key="4">
    <source>
        <dbReference type="Google" id="ProtNLM"/>
    </source>
</evidence>
<reference evidence="2 3" key="1">
    <citation type="submission" date="2014-01" db="EMBL/GenBank/DDBJ databases">
        <title>Sulfitobacter donghicola JCM 14565 Genome Sequencing.</title>
        <authorList>
            <person name="Lai Q."/>
            <person name="Hong Z."/>
        </authorList>
    </citation>
    <scope>NUCLEOTIDE SEQUENCE [LARGE SCALE GENOMIC DNA]</scope>
    <source>
        <strain evidence="2 3">JCM 14565</strain>
    </source>
</reference>
<feature type="signal peptide" evidence="1">
    <location>
        <begin position="1"/>
        <end position="19"/>
    </location>
</feature>
<dbReference type="Proteomes" id="UP000027734">
    <property type="component" value="Unassembled WGS sequence"/>
</dbReference>
<organism evidence="2 3">
    <name type="scientific">Sulfitobacter donghicola DSW-25 = KCTC 12864 = JCM 14565</name>
    <dbReference type="NCBI Taxonomy" id="1300350"/>
    <lineage>
        <taxon>Bacteria</taxon>
        <taxon>Pseudomonadati</taxon>
        <taxon>Pseudomonadota</taxon>
        <taxon>Alphaproteobacteria</taxon>
        <taxon>Rhodobacterales</taxon>
        <taxon>Roseobacteraceae</taxon>
        <taxon>Sulfitobacter</taxon>
    </lineage>
</organism>
<proteinExistence type="predicted"/>
<comment type="caution">
    <text evidence="2">The sequence shown here is derived from an EMBL/GenBank/DDBJ whole genome shotgun (WGS) entry which is preliminary data.</text>
</comment>
<dbReference type="PROSITE" id="PS51257">
    <property type="entry name" value="PROKAR_LIPOPROTEIN"/>
    <property type="match status" value="1"/>
</dbReference>
<accession>A0A073IQT4</accession>
<gene>
    <name evidence="2" type="ORF">DSW25_05220</name>
</gene>
<name>A0A073IQT4_9RHOB</name>
<protein>
    <recommendedName>
        <fullName evidence="4">Lipoprotein</fullName>
    </recommendedName>
</protein>
<feature type="chain" id="PRO_5001691422" description="Lipoprotein" evidence="1">
    <location>
        <begin position="20"/>
        <end position="106"/>
    </location>
</feature>
<dbReference type="EMBL" id="JAMC01000019">
    <property type="protein sequence ID" value="KEJ87767.1"/>
    <property type="molecule type" value="Genomic_DNA"/>
</dbReference>
<dbReference type="OrthoDB" id="7871092at2"/>